<feature type="transmembrane region" description="Helical" evidence="7">
    <location>
        <begin position="75"/>
        <end position="98"/>
    </location>
</feature>
<dbReference type="Pfam" id="PF21987">
    <property type="entry name" value="YajR_YAM"/>
    <property type="match status" value="1"/>
</dbReference>
<dbReference type="InterPro" id="IPR054152">
    <property type="entry name" value="YajR_YAM"/>
</dbReference>
<evidence type="ECO:0000259" key="8">
    <source>
        <dbReference type="PROSITE" id="PS50850"/>
    </source>
</evidence>
<dbReference type="InterPro" id="IPR020846">
    <property type="entry name" value="MFS_dom"/>
</dbReference>
<dbReference type="RefSeq" id="WP_353109225.1">
    <property type="nucleotide sequence ID" value="NZ_APND01000001.1"/>
</dbReference>
<keyword evidence="2" id="KW-0813">Transport</keyword>
<dbReference type="PANTHER" id="PTHR23517:SF2">
    <property type="entry name" value="MULTIDRUG RESISTANCE PROTEIN MDTH"/>
    <property type="match status" value="1"/>
</dbReference>
<dbReference type="SUPFAM" id="SSF103473">
    <property type="entry name" value="MFS general substrate transporter"/>
    <property type="match status" value="1"/>
</dbReference>
<dbReference type="Pfam" id="PF07690">
    <property type="entry name" value="MFS_1"/>
    <property type="match status" value="1"/>
</dbReference>
<evidence type="ECO:0000313" key="10">
    <source>
        <dbReference type="Proteomes" id="UP001460888"/>
    </source>
</evidence>
<dbReference type="PROSITE" id="PS50850">
    <property type="entry name" value="MFS"/>
    <property type="match status" value="1"/>
</dbReference>
<feature type="domain" description="Major facilitator superfamily (MFS) profile" evidence="8">
    <location>
        <begin position="8"/>
        <end position="389"/>
    </location>
</feature>
<feature type="transmembrane region" description="Helical" evidence="7">
    <location>
        <begin position="134"/>
        <end position="156"/>
    </location>
</feature>
<evidence type="ECO:0000256" key="4">
    <source>
        <dbReference type="ARBA" id="ARBA00022692"/>
    </source>
</evidence>
<dbReference type="Proteomes" id="UP001460888">
    <property type="component" value="Unassembled WGS sequence"/>
</dbReference>
<sequence length="454" mass="47804">MTRFETRAAFSLAGIFSLRMLGLFMIYPVFAFYAKHLDGSTPLTVGLALGAYGLTQALLQIPFGMLSDRFGRKRMIAIGLVIFAAGSVVAALSGSIYGVIAGRILQGAGAVGSVILALGADLTREEVRTKTMAVIGMTIGLSFALALVLGPLLNAVVGVSGIFWATAVMALVGIAVLYGVTPQPAKLQSHRDTGAVPAMFKRVLTDSQLLRLDFGIFALHAMLTASFIAVPVLLRDVVGVGENELWMVYLPVLAASVVIMIPMIILAEAKRRMKSVFVGAVVTLGLSQIALLMWHTSLVELVVVLILFFAAFNIMEASLPSLISKAAPADAKGTAMGVYSSSQFFGIFVGGTLGGWAYGLAGAAGVFVFSAIVALLWFVVAVTMKPPRFTQTRMISVDVRDADEAAALEARLTAQPGVVEAAVVLDEGVAYIKVDSAQADAVDLDAFSHRPARA</sequence>
<feature type="transmembrane region" description="Helical" evidence="7">
    <location>
        <begin position="335"/>
        <end position="358"/>
    </location>
</feature>
<evidence type="ECO:0000256" key="3">
    <source>
        <dbReference type="ARBA" id="ARBA00022475"/>
    </source>
</evidence>
<evidence type="ECO:0000313" key="9">
    <source>
        <dbReference type="EMBL" id="MES1928263.1"/>
    </source>
</evidence>
<dbReference type="InterPro" id="IPR011701">
    <property type="entry name" value="MFS"/>
</dbReference>
<accession>A0ABV2AXD8</accession>
<dbReference type="PANTHER" id="PTHR23517">
    <property type="entry name" value="RESISTANCE PROTEIN MDTM, PUTATIVE-RELATED-RELATED"/>
    <property type="match status" value="1"/>
</dbReference>
<gene>
    <name evidence="9" type="ORF">SADO_03370</name>
</gene>
<keyword evidence="5 7" id="KW-1133">Transmembrane helix</keyword>
<evidence type="ECO:0000256" key="6">
    <source>
        <dbReference type="ARBA" id="ARBA00023136"/>
    </source>
</evidence>
<proteinExistence type="predicted"/>
<protein>
    <submittedName>
        <fullName evidence="9">Major facilitator superfamily protein</fullName>
    </submittedName>
</protein>
<dbReference type="EMBL" id="APND01000001">
    <property type="protein sequence ID" value="MES1928263.1"/>
    <property type="molecule type" value="Genomic_DNA"/>
</dbReference>
<evidence type="ECO:0000256" key="2">
    <source>
        <dbReference type="ARBA" id="ARBA00022448"/>
    </source>
</evidence>
<keyword evidence="4 7" id="KW-0812">Transmembrane</keyword>
<feature type="transmembrane region" description="Helical" evidence="7">
    <location>
        <begin position="45"/>
        <end position="63"/>
    </location>
</feature>
<keyword evidence="6 7" id="KW-0472">Membrane</keyword>
<feature type="transmembrane region" description="Helical" evidence="7">
    <location>
        <begin position="162"/>
        <end position="181"/>
    </location>
</feature>
<name>A0ABV2AXD8_9GAMM</name>
<comment type="caution">
    <text evidence="9">The sequence shown here is derived from an EMBL/GenBank/DDBJ whole genome shotgun (WGS) entry which is preliminary data.</text>
</comment>
<evidence type="ECO:0000256" key="1">
    <source>
        <dbReference type="ARBA" id="ARBA00004651"/>
    </source>
</evidence>
<feature type="transmembrane region" description="Helical" evidence="7">
    <location>
        <begin position="12"/>
        <end position="33"/>
    </location>
</feature>
<dbReference type="Gene3D" id="1.20.1250.20">
    <property type="entry name" value="MFS general substrate transporter like domains"/>
    <property type="match status" value="1"/>
</dbReference>
<dbReference type="Gene3D" id="3.30.70.100">
    <property type="match status" value="1"/>
</dbReference>
<comment type="subcellular location">
    <subcellularLocation>
        <location evidence="1">Cell membrane</location>
        <topology evidence="1">Multi-pass membrane protein</topology>
    </subcellularLocation>
</comment>
<dbReference type="CDD" id="cd17472">
    <property type="entry name" value="MFS_YajR_like"/>
    <property type="match status" value="1"/>
</dbReference>
<evidence type="ECO:0000256" key="7">
    <source>
        <dbReference type="SAM" id="Phobius"/>
    </source>
</evidence>
<feature type="transmembrane region" description="Helical" evidence="7">
    <location>
        <begin position="209"/>
        <end position="234"/>
    </location>
</feature>
<dbReference type="InterPro" id="IPR036259">
    <property type="entry name" value="MFS_trans_sf"/>
</dbReference>
<organism evidence="9 10">
    <name type="scientific">Salinisphaera dokdonensis CL-ES53</name>
    <dbReference type="NCBI Taxonomy" id="1304272"/>
    <lineage>
        <taxon>Bacteria</taxon>
        <taxon>Pseudomonadati</taxon>
        <taxon>Pseudomonadota</taxon>
        <taxon>Gammaproteobacteria</taxon>
        <taxon>Salinisphaerales</taxon>
        <taxon>Salinisphaeraceae</taxon>
        <taxon>Salinisphaera</taxon>
    </lineage>
</organism>
<dbReference type="InterPro" id="IPR050171">
    <property type="entry name" value="MFS_Transporters"/>
</dbReference>
<keyword evidence="10" id="KW-1185">Reference proteome</keyword>
<evidence type="ECO:0000256" key="5">
    <source>
        <dbReference type="ARBA" id="ARBA00022989"/>
    </source>
</evidence>
<feature type="transmembrane region" description="Helical" evidence="7">
    <location>
        <begin position="301"/>
        <end position="323"/>
    </location>
</feature>
<feature type="transmembrane region" description="Helical" evidence="7">
    <location>
        <begin position="364"/>
        <end position="384"/>
    </location>
</feature>
<reference evidence="9 10" key="1">
    <citation type="submission" date="2013-03" db="EMBL/GenBank/DDBJ databases">
        <title>Salinisphaera dokdonensis CL-ES53 Genome Sequencing.</title>
        <authorList>
            <person name="Li C."/>
            <person name="Lai Q."/>
            <person name="Shao Z."/>
        </authorList>
    </citation>
    <scope>NUCLEOTIDE SEQUENCE [LARGE SCALE GENOMIC DNA]</scope>
    <source>
        <strain evidence="9 10">CL-ES53</strain>
    </source>
</reference>
<feature type="transmembrane region" description="Helical" evidence="7">
    <location>
        <begin position="276"/>
        <end position="295"/>
    </location>
</feature>
<feature type="transmembrane region" description="Helical" evidence="7">
    <location>
        <begin position="104"/>
        <end position="122"/>
    </location>
</feature>
<keyword evidence="3" id="KW-1003">Cell membrane</keyword>
<feature type="transmembrane region" description="Helical" evidence="7">
    <location>
        <begin position="246"/>
        <end position="267"/>
    </location>
</feature>